<dbReference type="EMBL" id="FQUT01000002">
    <property type="protein sequence ID" value="SHE86611.1"/>
    <property type="molecule type" value="Genomic_DNA"/>
</dbReference>
<keyword evidence="1" id="KW-0812">Transmembrane</keyword>
<keyword evidence="1" id="KW-0472">Membrane</keyword>
<dbReference type="Proteomes" id="UP000184518">
    <property type="component" value="Unassembled WGS sequence"/>
</dbReference>
<organism evidence="2 3">
    <name type="scientific">Chryseobacterium arachidis</name>
    <dbReference type="NCBI Taxonomy" id="1416778"/>
    <lineage>
        <taxon>Bacteria</taxon>
        <taxon>Pseudomonadati</taxon>
        <taxon>Bacteroidota</taxon>
        <taxon>Flavobacteriia</taxon>
        <taxon>Flavobacteriales</taxon>
        <taxon>Weeksellaceae</taxon>
        <taxon>Chryseobacterium group</taxon>
        <taxon>Chryseobacterium</taxon>
    </lineage>
</organism>
<dbReference type="AlphaFoldDB" id="A0A1M4WZC0"/>
<evidence type="ECO:0000313" key="2">
    <source>
        <dbReference type="EMBL" id="SHE86611.1"/>
    </source>
</evidence>
<dbReference type="OrthoDB" id="1259850at2"/>
<accession>A0A1M4WZC0</accession>
<keyword evidence="3" id="KW-1185">Reference proteome</keyword>
<dbReference type="RefSeq" id="WP_072953536.1">
    <property type="nucleotide sequence ID" value="NZ_FQUT01000002.1"/>
</dbReference>
<protein>
    <submittedName>
        <fullName evidence="2">Uncharacterized protein</fullName>
    </submittedName>
</protein>
<reference evidence="3" key="1">
    <citation type="submission" date="2016-11" db="EMBL/GenBank/DDBJ databases">
        <authorList>
            <person name="Varghese N."/>
            <person name="Submissions S."/>
        </authorList>
    </citation>
    <scope>NUCLEOTIDE SEQUENCE [LARGE SCALE GENOMIC DNA]</scope>
    <source>
        <strain evidence="3">DSM 27619</strain>
    </source>
</reference>
<keyword evidence="1" id="KW-1133">Transmembrane helix</keyword>
<evidence type="ECO:0000313" key="3">
    <source>
        <dbReference type="Proteomes" id="UP000184518"/>
    </source>
</evidence>
<gene>
    <name evidence="2" type="ORF">SAMN05443633_102182</name>
</gene>
<dbReference type="STRING" id="1416778.SAMN05443633_102182"/>
<sequence>MCGITGNKSVKDDYKSDFKYLTISDTSGVLQHEEFSILNHKRHKEMIKINNEKEVKTVTTLMFFILIINSLIIAVLCFDIIELKNDWIILVFSALAELLFLKFIFDIKYFYFENSGEIVSIKSYPFWTINKFQWSFELPKNKIKSCHHQKKFWKDILILKFEKKEGIHQFVHYPIYFLRKKQIQDILNSF</sequence>
<feature type="transmembrane region" description="Helical" evidence="1">
    <location>
        <begin position="87"/>
        <end position="105"/>
    </location>
</feature>
<proteinExistence type="predicted"/>
<feature type="transmembrane region" description="Helical" evidence="1">
    <location>
        <begin position="58"/>
        <end position="81"/>
    </location>
</feature>
<name>A0A1M4WZC0_9FLAO</name>
<evidence type="ECO:0000256" key="1">
    <source>
        <dbReference type="SAM" id="Phobius"/>
    </source>
</evidence>